<feature type="transmembrane region" description="Helical" evidence="8">
    <location>
        <begin position="353"/>
        <end position="374"/>
    </location>
</feature>
<dbReference type="PANTHER" id="PTHR33908">
    <property type="entry name" value="MANNOSYLTRANSFERASE YKCB-RELATED"/>
    <property type="match status" value="1"/>
</dbReference>
<evidence type="ECO:0000256" key="8">
    <source>
        <dbReference type="SAM" id="Phobius"/>
    </source>
</evidence>
<evidence type="ECO:0000313" key="11">
    <source>
        <dbReference type="Proteomes" id="UP000177785"/>
    </source>
</evidence>
<proteinExistence type="predicted"/>
<feature type="transmembrane region" description="Helical" evidence="8">
    <location>
        <begin position="242"/>
        <end position="265"/>
    </location>
</feature>
<keyword evidence="7 8" id="KW-0472">Membrane</keyword>
<evidence type="ECO:0000256" key="3">
    <source>
        <dbReference type="ARBA" id="ARBA00022676"/>
    </source>
</evidence>
<comment type="caution">
    <text evidence="10">The sequence shown here is derived from an EMBL/GenBank/DDBJ whole genome shotgun (WGS) entry which is preliminary data.</text>
</comment>
<name>A0A1G2G6D5_9BACT</name>
<evidence type="ECO:0000313" key="10">
    <source>
        <dbReference type="EMBL" id="OGZ45806.1"/>
    </source>
</evidence>
<keyword evidence="5 8" id="KW-0812">Transmembrane</keyword>
<organism evidence="10 11">
    <name type="scientific">Candidatus Ryanbacteria bacterium RIFCSPHIGHO2_01_FULL_48_27</name>
    <dbReference type="NCBI Taxonomy" id="1802115"/>
    <lineage>
        <taxon>Bacteria</taxon>
        <taxon>Candidatus Ryaniibacteriota</taxon>
    </lineage>
</organism>
<dbReference type="GO" id="GO:0005886">
    <property type="term" value="C:plasma membrane"/>
    <property type="evidence" value="ECO:0007669"/>
    <property type="project" value="UniProtKB-SubCell"/>
</dbReference>
<evidence type="ECO:0000256" key="4">
    <source>
        <dbReference type="ARBA" id="ARBA00022679"/>
    </source>
</evidence>
<keyword evidence="3" id="KW-0328">Glycosyltransferase</keyword>
<keyword evidence="2" id="KW-1003">Cell membrane</keyword>
<comment type="subcellular location">
    <subcellularLocation>
        <location evidence="1">Cell membrane</location>
        <topology evidence="1">Multi-pass membrane protein</topology>
    </subcellularLocation>
</comment>
<dbReference type="STRING" id="1802115.A2756_02775"/>
<dbReference type="InterPro" id="IPR038731">
    <property type="entry name" value="RgtA/B/C-like"/>
</dbReference>
<keyword evidence="6 8" id="KW-1133">Transmembrane helix</keyword>
<evidence type="ECO:0000256" key="1">
    <source>
        <dbReference type="ARBA" id="ARBA00004651"/>
    </source>
</evidence>
<feature type="transmembrane region" description="Helical" evidence="8">
    <location>
        <begin position="138"/>
        <end position="156"/>
    </location>
</feature>
<evidence type="ECO:0000256" key="7">
    <source>
        <dbReference type="ARBA" id="ARBA00023136"/>
    </source>
</evidence>
<feature type="domain" description="Glycosyltransferase RgtA/B/C/D-like" evidence="9">
    <location>
        <begin position="110"/>
        <end position="217"/>
    </location>
</feature>
<evidence type="ECO:0000256" key="2">
    <source>
        <dbReference type="ARBA" id="ARBA00022475"/>
    </source>
</evidence>
<accession>A0A1G2G6D5</accession>
<feature type="transmembrane region" description="Helical" evidence="8">
    <location>
        <begin position="463"/>
        <end position="481"/>
    </location>
</feature>
<feature type="transmembrane region" description="Helical" evidence="8">
    <location>
        <begin position="386"/>
        <end position="402"/>
    </location>
</feature>
<dbReference type="EMBL" id="MHNL01000005">
    <property type="protein sequence ID" value="OGZ45806.1"/>
    <property type="molecule type" value="Genomic_DNA"/>
</dbReference>
<feature type="transmembrane region" description="Helical" evidence="8">
    <location>
        <begin position="408"/>
        <end position="426"/>
    </location>
</feature>
<feature type="transmembrane region" description="Helical" evidence="8">
    <location>
        <begin position="199"/>
        <end position="222"/>
    </location>
</feature>
<gene>
    <name evidence="10" type="ORF">A2756_02775</name>
</gene>
<sequence length="665" mass="76205">MYRKDSWIAGALLALMFALMFFSAKGDAAIMDELAHIPAGYSYITQKDMRLNPEHPPLMKDLAGISLLMLHPNFPTNVKPWTEDINGQWDMGRIFLYDAGNNPDQILLWARLPMMLLALLFGWMLFAWARKRYGPKVGLLSLFFFALSPTFVAHSRYVTTDLAAAFAFFIGIMTFIDFIENPTRGNIIKAGIAFGIAQLFKFSLFLLVPIYGVMALLWILIAHKDHLARMGFGERLEHRIKYGAILIGKIILIGLIGIAIIWVVYEYHVWNYPKDRQLHDATEILSSFGKRWLVDLDLWLIAHDATRALGQYMLGLLMVIQRAAGGNTTYFLGELSNTGWWYYFPIAYLLKETLALHLLTLVALIVAIAAWLRSRSFKGITWTREHIGETVMLFFIAFYWTYSMRSPLNIGVRHVLPTFPFIYLLVSRMLISWIERVPDPNPATESRWLHNIYRLHIESIPKYLVIIVLMFWGGFQTVMAYPNYLSYYNELVGSKRGYLYIVDSNYDWGQDLKRLAAITHANNIDHIALEYFGGGSPQYYIGSAFEPWWAGKGKPQGYFAISATLQQGALGKSSIWYHQEARDIWREKNTTGATISDASLELVIDNSVFNKDALRSLYDDLLGLGKPHIEDADVIRLLDAKTYHWLRTYQPIARAGESIFIYDIQ</sequence>
<evidence type="ECO:0000256" key="6">
    <source>
        <dbReference type="ARBA" id="ARBA00022989"/>
    </source>
</evidence>
<dbReference type="Proteomes" id="UP000177785">
    <property type="component" value="Unassembled WGS sequence"/>
</dbReference>
<keyword evidence="4" id="KW-0808">Transferase</keyword>
<feature type="transmembrane region" description="Helical" evidence="8">
    <location>
        <begin position="106"/>
        <end position="126"/>
    </location>
</feature>
<dbReference type="Pfam" id="PF13231">
    <property type="entry name" value="PMT_2"/>
    <property type="match status" value="1"/>
</dbReference>
<evidence type="ECO:0000259" key="9">
    <source>
        <dbReference type="Pfam" id="PF13231"/>
    </source>
</evidence>
<reference evidence="10 11" key="1">
    <citation type="journal article" date="2016" name="Nat. Commun.">
        <title>Thousands of microbial genomes shed light on interconnected biogeochemical processes in an aquifer system.</title>
        <authorList>
            <person name="Anantharaman K."/>
            <person name="Brown C.T."/>
            <person name="Hug L.A."/>
            <person name="Sharon I."/>
            <person name="Castelle C.J."/>
            <person name="Probst A.J."/>
            <person name="Thomas B.C."/>
            <person name="Singh A."/>
            <person name="Wilkins M.J."/>
            <person name="Karaoz U."/>
            <person name="Brodie E.L."/>
            <person name="Williams K.H."/>
            <person name="Hubbard S.S."/>
            <person name="Banfield J.F."/>
        </authorList>
    </citation>
    <scope>NUCLEOTIDE SEQUENCE [LARGE SCALE GENOMIC DNA]</scope>
</reference>
<dbReference type="GO" id="GO:0016763">
    <property type="term" value="F:pentosyltransferase activity"/>
    <property type="evidence" value="ECO:0007669"/>
    <property type="project" value="TreeGrafter"/>
</dbReference>
<dbReference type="AlphaFoldDB" id="A0A1G2G6D5"/>
<dbReference type="GO" id="GO:0009103">
    <property type="term" value="P:lipopolysaccharide biosynthetic process"/>
    <property type="evidence" value="ECO:0007669"/>
    <property type="project" value="UniProtKB-ARBA"/>
</dbReference>
<evidence type="ECO:0000256" key="5">
    <source>
        <dbReference type="ARBA" id="ARBA00022692"/>
    </source>
</evidence>
<feature type="transmembrane region" description="Helical" evidence="8">
    <location>
        <begin position="162"/>
        <end position="179"/>
    </location>
</feature>
<dbReference type="PANTHER" id="PTHR33908:SF11">
    <property type="entry name" value="MEMBRANE PROTEIN"/>
    <property type="match status" value="1"/>
</dbReference>
<dbReference type="InterPro" id="IPR050297">
    <property type="entry name" value="LipidA_mod_glycosyltrf_83"/>
</dbReference>
<protein>
    <recommendedName>
        <fullName evidence="9">Glycosyltransferase RgtA/B/C/D-like domain-containing protein</fullName>
    </recommendedName>
</protein>